<evidence type="ECO:0000313" key="1">
    <source>
        <dbReference type="EMBL" id="AEW92855.1"/>
    </source>
</evidence>
<reference evidence="2" key="1">
    <citation type="submission" date="2011-12" db="EMBL/GenBank/DDBJ databases">
        <title>Complete genome sequence of Streptomyces cattleya strain DSM 46488.</title>
        <authorList>
            <person name="Ou H.-Y."/>
            <person name="Li P."/>
            <person name="Zhao C."/>
            <person name="O'Hagan D."/>
            <person name="Deng Z."/>
        </authorList>
    </citation>
    <scope>NUCLEOTIDE SEQUENCE [LARGE SCALE GENOMIC DNA]</scope>
    <source>
        <strain evidence="2">ATCC 35852 / DSM 46488 / JCM 4925 / NBRC 14057 / NRRL 8057</strain>
    </source>
</reference>
<sequence>MTQPPPVCGLVINPRDKSPLYVAAEERDDVLAAAVPFPAGARVWIRTKTREPEGLLAAALPRPDERGAVPGLAGTAAGSGRRWLAVDQRLR</sequence>
<dbReference type="KEGG" id="scy:SCATT_04840"/>
<accession>G8WPR6</accession>
<dbReference type="OrthoDB" id="4208725at2"/>
<dbReference type="STRING" id="1003195.SCATT_04840"/>
<proteinExistence type="predicted"/>
<name>F8JQW6_STREN</name>
<organism evidence="1 2">
    <name type="scientific">Streptantibioticus cattleyicolor (strain ATCC 35852 / DSM 46488 / JCM 4925 / NBRC 14057 / NRRL 8057)</name>
    <name type="common">Streptomyces cattleya</name>
    <dbReference type="NCBI Taxonomy" id="1003195"/>
    <lineage>
        <taxon>Bacteria</taxon>
        <taxon>Bacillati</taxon>
        <taxon>Actinomycetota</taxon>
        <taxon>Actinomycetes</taxon>
        <taxon>Kitasatosporales</taxon>
        <taxon>Streptomycetaceae</taxon>
        <taxon>Streptantibioticus</taxon>
    </lineage>
</organism>
<evidence type="ECO:0000313" key="2">
    <source>
        <dbReference type="Proteomes" id="UP000007842"/>
    </source>
</evidence>
<dbReference type="KEGG" id="sct:SCAT_0471"/>
<dbReference type="HOGENOM" id="CLU_2425568_0_0_11"/>
<dbReference type="EMBL" id="CP003219">
    <property type="protein sequence ID" value="AEW92855.1"/>
    <property type="molecule type" value="Genomic_DNA"/>
</dbReference>
<keyword evidence="2" id="KW-1185">Reference proteome</keyword>
<dbReference type="AlphaFoldDB" id="F8JQW6"/>
<protein>
    <submittedName>
        <fullName evidence="1">Uncharacterized protein</fullName>
    </submittedName>
</protein>
<dbReference type="PATRIC" id="fig|1003195.11.peg.2106"/>
<gene>
    <name evidence="1" type="ordered locus">SCATT_04840</name>
</gene>
<dbReference type="Proteomes" id="UP000007842">
    <property type="component" value="Chromosome"/>
</dbReference>
<accession>F8JQW6</accession>